<dbReference type="SUPFAM" id="SSF53756">
    <property type="entry name" value="UDP-Glycosyltransferase/glycogen phosphorylase"/>
    <property type="match status" value="1"/>
</dbReference>
<dbReference type="PANTHER" id="PTHR11926:SF1392">
    <property type="entry name" value="GLYCOSYLTRANSFERASE"/>
    <property type="match status" value="1"/>
</dbReference>
<organism evidence="6 7">
    <name type="scientific">Ziziphus jujuba var. spinosa</name>
    <dbReference type="NCBI Taxonomy" id="714518"/>
    <lineage>
        <taxon>Eukaryota</taxon>
        <taxon>Viridiplantae</taxon>
        <taxon>Streptophyta</taxon>
        <taxon>Embryophyta</taxon>
        <taxon>Tracheophyta</taxon>
        <taxon>Spermatophyta</taxon>
        <taxon>Magnoliopsida</taxon>
        <taxon>eudicotyledons</taxon>
        <taxon>Gunneridae</taxon>
        <taxon>Pentapetalae</taxon>
        <taxon>rosids</taxon>
        <taxon>fabids</taxon>
        <taxon>Rosales</taxon>
        <taxon>Rhamnaceae</taxon>
        <taxon>Paliureae</taxon>
        <taxon>Ziziphus</taxon>
    </lineage>
</organism>
<keyword evidence="3" id="KW-0328">Glycosyltransferase</keyword>
<name>A0A978UIH7_ZIZJJ</name>
<dbReference type="CDD" id="cd03784">
    <property type="entry name" value="GT1_Gtf-like"/>
    <property type="match status" value="1"/>
</dbReference>
<proteinExistence type="inferred from homology"/>
<sequence>MEKKKQQPHVVMVPLPLQGHVKPLLCLAQLLSEAGLYVSFVNTTQSHKRFTNVETITTYFPNIHFECISDGLPEDHPRALLTEYFEGMKRETTPHFKELLLSLGRKSLTGSSPPVTCIIADGVLPFAVGVAEELGIPIFSFCVHSARFLWGYLNIPKLIEEGQLPFSVICCQHKKDSVSRWQLVSLYQWSSWTGRHFPAQRLTGILHFTRSHHPIIKFFVGETIAMTKTSGLILNTFDELEDSCIYHVSSACNNLYTVGPLHAHINSKLGDRARTIASHGSLYSVEEKCLEWLDSQPPKSVLYVSFGSITQTSLSQLMEFWHGLVNSGQPFLWVIRPGAVIGEEGNEGIPEDLLPGPKERGYVVEWAPQEQVLAHHALGAFLTHSGWGSVLESIVAKIPMICWPYMGDHYINTQCVTKVWEIGVELEAWDRSTVEKAIKSVMETKKEDFQISMDKVAKLAEDTISKGGSSSQNLDKLVEDIRKIKATA</sequence>
<dbReference type="Proteomes" id="UP000813462">
    <property type="component" value="Unassembled WGS sequence"/>
</dbReference>
<dbReference type="PANTHER" id="PTHR11926">
    <property type="entry name" value="GLUCOSYL/GLUCURONOSYL TRANSFERASES"/>
    <property type="match status" value="1"/>
</dbReference>
<dbReference type="InterPro" id="IPR058980">
    <property type="entry name" value="Glyco_transf_N"/>
</dbReference>
<dbReference type="GO" id="GO:0080044">
    <property type="term" value="F:quercetin 7-O-glucosyltransferase activity"/>
    <property type="evidence" value="ECO:0007669"/>
    <property type="project" value="TreeGrafter"/>
</dbReference>
<dbReference type="AlphaFoldDB" id="A0A978UIH7"/>
<reference evidence="6" key="1">
    <citation type="journal article" date="2021" name="Front. Plant Sci.">
        <title>Chromosome-Scale Genome Assembly for Chinese Sour Jujube and Insights Into Its Genome Evolution and Domestication Signature.</title>
        <authorList>
            <person name="Shen L.-Y."/>
            <person name="Luo H."/>
            <person name="Wang X.-L."/>
            <person name="Wang X.-M."/>
            <person name="Qiu X.-J."/>
            <person name="Liu H."/>
            <person name="Zhou S.-S."/>
            <person name="Jia K.-H."/>
            <person name="Nie S."/>
            <person name="Bao Y.-T."/>
            <person name="Zhang R.-G."/>
            <person name="Yun Q.-Z."/>
            <person name="Chai Y.-H."/>
            <person name="Lu J.-Y."/>
            <person name="Li Y."/>
            <person name="Zhao S.-W."/>
            <person name="Mao J.-F."/>
            <person name="Jia S.-G."/>
            <person name="Mao Y.-M."/>
        </authorList>
    </citation>
    <scope>NUCLEOTIDE SEQUENCE</scope>
    <source>
        <strain evidence="6">AT0</strain>
        <tissue evidence="6">Leaf</tissue>
    </source>
</reference>
<dbReference type="Gene3D" id="3.40.50.2000">
    <property type="entry name" value="Glycogen Phosphorylase B"/>
    <property type="match status" value="2"/>
</dbReference>
<feature type="domain" description="Glycosyltransferase N-terminal" evidence="5">
    <location>
        <begin position="10"/>
        <end position="47"/>
    </location>
</feature>
<gene>
    <name evidence="6" type="ORF">FEM48_Zijuj11G0107500</name>
</gene>
<evidence type="ECO:0000259" key="5">
    <source>
        <dbReference type="Pfam" id="PF26168"/>
    </source>
</evidence>
<keyword evidence="2 3" id="KW-0808">Transferase</keyword>
<dbReference type="EMBL" id="JAEACU010000011">
    <property type="protein sequence ID" value="KAH7514608.1"/>
    <property type="molecule type" value="Genomic_DNA"/>
</dbReference>
<dbReference type="FunFam" id="3.40.50.2000:FF:000060">
    <property type="entry name" value="Glycosyltransferase"/>
    <property type="match status" value="1"/>
</dbReference>
<dbReference type="PROSITE" id="PS00375">
    <property type="entry name" value="UDPGT"/>
    <property type="match status" value="1"/>
</dbReference>
<dbReference type="GO" id="GO:0080043">
    <property type="term" value="F:quercetin 3-O-glucosyltransferase activity"/>
    <property type="evidence" value="ECO:0007669"/>
    <property type="project" value="TreeGrafter"/>
</dbReference>
<dbReference type="InterPro" id="IPR035595">
    <property type="entry name" value="UDP_glycos_trans_CS"/>
</dbReference>
<dbReference type="InterPro" id="IPR002213">
    <property type="entry name" value="UDP_glucos_trans"/>
</dbReference>
<evidence type="ECO:0000256" key="3">
    <source>
        <dbReference type="RuleBase" id="RU003718"/>
    </source>
</evidence>
<protein>
    <recommendedName>
        <fullName evidence="4">Glycosyltransferase</fullName>
        <ecNumber evidence="4">2.4.1.-</ecNumber>
    </recommendedName>
</protein>
<comment type="caution">
    <text evidence="6">The sequence shown here is derived from an EMBL/GenBank/DDBJ whole genome shotgun (WGS) entry which is preliminary data.</text>
</comment>
<dbReference type="EC" id="2.4.1.-" evidence="4"/>
<comment type="similarity">
    <text evidence="1 3">Belongs to the UDP-glycosyltransferase family.</text>
</comment>
<evidence type="ECO:0000256" key="1">
    <source>
        <dbReference type="ARBA" id="ARBA00009995"/>
    </source>
</evidence>
<evidence type="ECO:0000313" key="7">
    <source>
        <dbReference type="Proteomes" id="UP000813462"/>
    </source>
</evidence>
<dbReference type="Pfam" id="PF00201">
    <property type="entry name" value="UDPGT"/>
    <property type="match status" value="1"/>
</dbReference>
<evidence type="ECO:0000256" key="2">
    <source>
        <dbReference type="ARBA" id="ARBA00022679"/>
    </source>
</evidence>
<dbReference type="Pfam" id="PF26168">
    <property type="entry name" value="Glyco_transf_N"/>
    <property type="match status" value="1"/>
</dbReference>
<accession>A0A978UIH7</accession>
<evidence type="ECO:0000256" key="4">
    <source>
        <dbReference type="RuleBase" id="RU362057"/>
    </source>
</evidence>
<evidence type="ECO:0000313" key="6">
    <source>
        <dbReference type="EMBL" id="KAH7514608.1"/>
    </source>
</evidence>